<gene>
    <name evidence="1" type="ORF">BWQ96_08056</name>
</gene>
<organism evidence="1 2">
    <name type="scientific">Gracilariopsis chorda</name>
    <dbReference type="NCBI Taxonomy" id="448386"/>
    <lineage>
        <taxon>Eukaryota</taxon>
        <taxon>Rhodophyta</taxon>
        <taxon>Florideophyceae</taxon>
        <taxon>Rhodymeniophycidae</taxon>
        <taxon>Gracilariales</taxon>
        <taxon>Gracilariaceae</taxon>
        <taxon>Gracilariopsis</taxon>
    </lineage>
</organism>
<dbReference type="AlphaFoldDB" id="A0A2V3IJK3"/>
<evidence type="ECO:0000313" key="1">
    <source>
        <dbReference type="EMBL" id="PXF42228.1"/>
    </source>
</evidence>
<comment type="caution">
    <text evidence="1">The sequence shown here is derived from an EMBL/GenBank/DDBJ whole genome shotgun (WGS) entry which is preliminary data.</text>
</comment>
<evidence type="ECO:0000313" key="2">
    <source>
        <dbReference type="Proteomes" id="UP000247409"/>
    </source>
</evidence>
<name>A0A2V3IJK3_9FLOR</name>
<reference evidence="1 2" key="1">
    <citation type="journal article" date="2018" name="Mol. Biol. Evol.">
        <title>Analysis of the draft genome of the red seaweed Gracilariopsis chorda provides insights into genome size evolution in Rhodophyta.</title>
        <authorList>
            <person name="Lee J."/>
            <person name="Yang E.C."/>
            <person name="Graf L."/>
            <person name="Yang J.H."/>
            <person name="Qiu H."/>
            <person name="Zel Zion U."/>
            <person name="Chan C.X."/>
            <person name="Stephens T.G."/>
            <person name="Weber A.P.M."/>
            <person name="Boo G.H."/>
            <person name="Boo S.M."/>
            <person name="Kim K.M."/>
            <person name="Shin Y."/>
            <person name="Jung M."/>
            <person name="Lee S.J."/>
            <person name="Yim H.S."/>
            <person name="Lee J.H."/>
            <person name="Bhattacharya D."/>
            <person name="Yoon H.S."/>
        </authorList>
    </citation>
    <scope>NUCLEOTIDE SEQUENCE [LARGE SCALE GENOMIC DNA]</scope>
    <source>
        <strain evidence="1 2">SKKU-2015</strain>
        <tissue evidence="1">Whole body</tissue>
    </source>
</reference>
<keyword evidence="2" id="KW-1185">Reference proteome</keyword>
<dbReference type="EMBL" id="NBIV01000172">
    <property type="protein sequence ID" value="PXF42228.1"/>
    <property type="molecule type" value="Genomic_DNA"/>
</dbReference>
<sequence length="124" mass="13969">MLPKLVDARLKAIRSAHVEEDLDLRMRREAIAKKLLVASITHPISVTKTAKECIEALKVARKMIDAILFEEEDLLSIAGIRPEDLFDEAERVTSELVGPHSTFSAIHEEKIDATRNVQLKPLFL</sequence>
<dbReference type="Proteomes" id="UP000247409">
    <property type="component" value="Unassembled WGS sequence"/>
</dbReference>
<proteinExistence type="predicted"/>
<accession>A0A2V3IJK3</accession>
<protein>
    <submittedName>
        <fullName evidence="1">Uncharacterized protein</fullName>
    </submittedName>
</protein>